<feature type="compositionally biased region" description="Basic and acidic residues" evidence="8">
    <location>
        <begin position="309"/>
        <end position="323"/>
    </location>
</feature>
<dbReference type="PANTHER" id="PTHR48102">
    <property type="entry name" value="ATP-DEPENDENT CLP PROTEASE ATP-BINDING SUBUNIT CLPX-LIKE, MITOCHONDRIAL-RELATED"/>
    <property type="match status" value="1"/>
</dbReference>
<evidence type="ECO:0000256" key="8">
    <source>
        <dbReference type="SAM" id="MobiDB-lite"/>
    </source>
</evidence>
<keyword evidence="3 6" id="KW-0862">Zinc</keyword>
<dbReference type="FunFam" id="1.10.8.60:FF:000002">
    <property type="entry name" value="ATP-dependent Clp protease ATP-binding subunit ClpX"/>
    <property type="match status" value="1"/>
</dbReference>
<dbReference type="InterPro" id="IPR010603">
    <property type="entry name" value="Znf_CppX_C4"/>
</dbReference>
<dbReference type="FunCoup" id="A0A540VDW6">
    <property type="interactions" value="394"/>
</dbReference>
<dbReference type="GO" id="GO:0051301">
    <property type="term" value="P:cell division"/>
    <property type="evidence" value="ECO:0007669"/>
    <property type="project" value="TreeGrafter"/>
</dbReference>
<dbReference type="InterPro" id="IPR019489">
    <property type="entry name" value="Clp_ATPase_C"/>
</dbReference>
<dbReference type="GO" id="GO:0051603">
    <property type="term" value="P:proteolysis involved in protein catabolic process"/>
    <property type="evidence" value="ECO:0007669"/>
    <property type="project" value="TreeGrafter"/>
</dbReference>
<feature type="binding site" evidence="6 7">
    <location>
        <position position="32"/>
    </location>
    <ligand>
        <name>Zn(2+)</name>
        <dbReference type="ChEBI" id="CHEBI:29105"/>
    </ligand>
</feature>
<keyword evidence="2 6" id="KW-0547">Nucleotide-binding</keyword>
<dbReference type="AlphaFoldDB" id="A0A540VDW6"/>
<dbReference type="InterPro" id="IPR046425">
    <property type="entry name" value="ClpX_bact"/>
</dbReference>
<dbReference type="Pfam" id="PF06689">
    <property type="entry name" value="zf-C4_ClpX"/>
    <property type="match status" value="1"/>
</dbReference>
<dbReference type="GO" id="GO:0009376">
    <property type="term" value="C:HslUV protease complex"/>
    <property type="evidence" value="ECO:0007669"/>
    <property type="project" value="TreeGrafter"/>
</dbReference>
<dbReference type="PROSITE" id="PS51902">
    <property type="entry name" value="CLPX_ZB"/>
    <property type="match status" value="1"/>
</dbReference>
<accession>A0A540VDW6</accession>
<keyword evidence="11" id="KW-1185">Reference proteome</keyword>
<dbReference type="OrthoDB" id="9804062at2"/>
<dbReference type="Proteomes" id="UP000317371">
    <property type="component" value="Unassembled WGS sequence"/>
</dbReference>
<keyword evidence="10" id="KW-0645">Protease</keyword>
<dbReference type="CDD" id="cd19497">
    <property type="entry name" value="RecA-like_ClpX"/>
    <property type="match status" value="1"/>
</dbReference>
<dbReference type="SMART" id="SM00382">
    <property type="entry name" value="AAA"/>
    <property type="match status" value="1"/>
</dbReference>
<dbReference type="SMART" id="SM00994">
    <property type="entry name" value="zf-C4_ClpX"/>
    <property type="match status" value="1"/>
</dbReference>
<keyword evidence="10" id="KW-0378">Hydrolase</keyword>
<reference evidence="10 11" key="1">
    <citation type="submission" date="2019-06" db="EMBL/GenBank/DDBJ databases">
        <title>Genome sequence of Litorilinea aerophila BAA-2444.</title>
        <authorList>
            <person name="Maclea K.S."/>
            <person name="Maurais E.G."/>
            <person name="Iannazzi L.C."/>
        </authorList>
    </citation>
    <scope>NUCLEOTIDE SEQUENCE [LARGE SCALE GENOMIC DNA]</scope>
    <source>
        <strain evidence="10 11">ATCC BAA-2444</strain>
    </source>
</reference>
<dbReference type="InterPro" id="IPR003593">
    <property type="entry name" value="AAA+_ATPase"/>
</dbReference>
<evidence type="ECO:0000256" key="3">
    <source>
        <dbReference type="ARBA" id="ARBA00022833"/>
    </source>
</evidence>
<feature type="binding site" evidence="6">
    <location>
        <begin position="139"/>
        <end position="146"/>
    </location>
    <ligand>
        <name>ATP</name>
        <dbReference type="ChEBI" id="CHEBI:30616"/>
    </ligand>
</feature>
<feature type="binding site" evidence="6 7">
    <location>
        <position position="9"/>
    </location>
    <ligand>
        <name>Zn(2+)</name>
        <dbReference type="ChEBI" id="CHEBI:29105"/>
    </ligand>
</feature>
<proteinExistence type="inferred from homology"/>
<dbReference type="GO" id="GO:0140662">
    <property type="term" value="F:ATP-dependent protein folding chaperone"/>
    <property type="evidence" value="ECO:0007669"/>
    <property type="project" value="InterPro"/>
</dbReference>
<feature type="binding site" evidence="6 7">
    <location>
        <position position="35"/>
    </location>
    <ligand>
        <name>Zn(2+)</name>
        <dbReference type="ChEBI" id="CHEBI:29105"/>
    </ligand>
</feature>
<protein>
    <recommendedName>
        <fullName evidence="6">ATP-dependent Clp protease ATP-binding subunit ClpX</fullName>
    </recommendedName>
</protein>
<dbReference type="EMBL" id="VIGC01000018">
    <property type="protein sequence ID" value="TQE94944.1"/>
    <property type="molecule type" value="Genomic_DNA"/>
</dbReference>
<evidence type="ECO:0000256" key="1">
    <source>
        <dbReference type="ARBA" id="ARBA00022723"/>
    </source>
</evidence>
<evidence type="ECO:0000256" key="5">
    <source>
        <dbReference type="ARBA" id="ARBA00023186"/>
    </source>
</evidence>
<evidence type="ECO:0000256" key="6">
    <source>
        <dbReference type="HAMAP-Rule" id="MF_00175"/>
    </source>
</evidence>
<dbReference type="SUPFAM" id="SSF52540">
    <property type="entry name" value="P-loop containing nucleoside triphosphate hydrolases"/>
    <property type="match status" value="1"/>
</dbReference>
<dbReference type="Gene3D" id="3.40.50.300">
    <property type="entry name" value="P-loop containing nucleotide triphosphate hydrolases"/>
    <property type="match status" value="1"/>
</dbReference>
<sequence>MQMPMEARCSFCGKEKSEVQRLIEGPDNVFICDECILLGAEILAEEGLTDAAPGHKPRSAPRTVPSPREIVAHLDQYVIGQDRAKKVLSVAVYNHYKRVFGVSAGAGETQADVEKPEPETGAAMDDVELTKSNVLLIGPTGSGKTLLAQTLARLLDVPFTIADATSLTEAGYVGEDVESILVGLLQNADWDTERAAYGIVYIDEIDKIARKAGDNPSITRDVSGEGVQQALLKIIEGTVANVPPNTGRKHPQQEFIQLDTRNILFICGGAFANLADIVRRRLQRRGSLGFVPSDEELLLRGSQGAPDRAAGEDEQRPLPEDLTERQRELRIRRMEKESRDESWYLRQVMPDDLLAYGLIPEFIGRLPMIVSLEALDRQTLVRILTEPKNSVVRQFQRLFAMDQVTLEFQPEALEAIATEAFLRKTGARGLRSIVEEALLDVMFEIPGRSDIARCVVTREVFTQGQPPLLYNEQGQLVPLHREYRTAA</sequence>
<dbReference type="Pfam" id="PF07724">
    <property type="entry name" value="AAA_2"/>
    <property type="match status" value="1"/>
</dbReference>
<dbReference type="SUPFAM" id="SSF57716">
    <property type="entry name" value="Glucocorticoid receptor-like (DNA-binding domain)"/>
    <property type="match status" value="1"/>
</dbReference>
<dbReference type="NCBIfam" id="NF003745">
    <property type="entry name" value="PRK05342.1"/>
    <property type="match status" value="1"/>
</dbReference>
<dbReference type="NCBIfam" id="TIGR00382">
    <property type="entry name" value="clpX"/>
    <property type="match status" value="1"/>
</dbReference>
<dbReference type="Gene3D" id="6.20.220.10">
    <property type="entry name" value="ClpX chaperone, C4-type zinc finger domain"/>
    <property type="match status" value="1"/>
</dbReference>
<comment type="caution">
    <text evidence="10">The sequence shown here is derived from an EMBL/GenBank/DDBJ whole genome shotgun (WGS) entry which is preliminary data.</text>
</comment>
<gene>
    <name evidence="6 10" type="primary">clpX</name>
    <name evidence="10" type="ORF">FKZ61_14130</name>
</gene>
<dbReference type="GO" id="GO:0008270">
    <property type="term" value="F:zinc ion binding"/>
    <property type="evidence" value="ECO:0007669"/>
    <property type="project" value="UniProtKB-UniRule"/>
</dbReference>
<dbReference type="GO" id="GO:0005524">
    <property type="term" value="F:ATP binding"/>
    <property type="evidence" value="ECO:0007669"/>
    <property type="project" value="UniProtKB-UniRule"/>
</dbReference>
<dbReference type="Gene3D" id="1.10.8.60">
    <property type="match status" value="1"/>
</dbReference>
<dbReference type="InterPro" id="IPR050052">
    <property type="entry name" value="ATP-dep_Clp_protease_ClpX"/>
</dbReference>
<name>A0A540VDW6_9CHLR</name>
<feature type="domain" description="ClpX-type ZB" evidence="9">
    <location>
        <begin position="1"/>
        <end position="51"/>
    </location>
</feature>
<dbReference type="InterPro" id="IPR003959">
    <property type="entry name" value="ATPase_AAA_core"/>
</dbReference>
<evidence type="ECO:0000256" key="7">
    <source>
        <dbReference type="PROSITE-ProRule" id="PRU01250"/>
    </source>
</evidence>
<dbReference type="HAMAP" id="MF_00175">
    <property type="entry name" value="ClpX"/>
    <property type="match status" value="1"/>
</dbReference>
<dbReference type="GO" id="GO:0046983">
    <property type="term" value="F:protein dimerization activity"/>
    <property type="evidence" value="ECO:0007669"/>
    <property type="project" value="UniProtKB-UniRule"/>
</dbReference>
<evidence type="ECO:0000313" key="11">
    <source>
        <dbReference type="Proteomes" id="UP000317371"/>
    </source>
</evidence>
<organism evidence="10 11">
    <name type="scientific">Litorilinea aerophila</name>
    <dbReference type="NCBI Taxonomy" id="1204385"/>
    <lineage>
        <taxon>Bacteria</taxon>
        <taxon>Bacillati</taxon>
        <taxon>Chloroflexota</taxon>
        <taxon>Caldilineae</taxon>
        <taxon>Caldilineales</taxon>
        <taxon>Caldilineaceae</taxon>
        <taxon>Litorilinea</taxon>
    </lineage>
</organism>
<evidence type="ECO:0000313" key="10">
    <source>
        <dbReference type="EMBL" id="TQE94944.1"/>
    </source>
</evidence>
<dbReference type="InterPro" id="IPR004487">
    <property type="entry name" value="Clp_protease_ATP-bd_su_ClpX"/>
</dbReference>
<dbReference type="PANTHER" id="PTHR48102:SF7">
    <property type="entry name" value="ATP-DEPENDENT CLP PROTEASE ATP-BINDING SUBUNIT CLPX-LIKE, MITOCHONDRIAL"/>
    <property type="match status" value="1"/>
</dbReference>
<dbReference type="InterPro" id="IPR038366">
    <property type="entry name" value="Znf_CppX_C4_sf"/>
</dbReference>
<dbReference type="InterPro" id="IPR027417">
    <property type="entry name" value="P-loop_NTPase"/>
</dbReference>
<keyword evidence="5 6" id="KW-0143">Chaperone</keyword>
<dbReference type="InParanoid" id="A0A540VDW6"/>
<evidence type="ECO:0000256" key="4">
    <source>
        <dbReference type="ARBA" id="ARBA00022840"/>
    </source>
</evidence>
<dbReference type="GO" id="GO:0016887">
    <property type="term" value="F:ATP hydrolysis activity"/>
    <property type="evidence" value="ECO:0007669"/>
    <property type="project" value="InterPro"/>
</dbReference>
<dbReference type="GO" id="GO:0051082">
    <property type="term" value="F:unfolded protein binding"/>
    <property type="evidence" value="ECO:0007669"/>
    <property type="project" value="UniProtKB-UniRule"/>
</dbReference>
<comment type="function">
    <text evidence="6">ATP-dependent specificity component of the Clp protease. It directs the protease to specific substrates. Can perform chaperone functions in the absence of ClpP.</text>
</comment>
<keyword evidence="1 6" id="KW-0479">Metal-binding</keyword>
<evidence type="ECO:0000259" key="9">
    <source>
        <dbReference type="PROSITE" id="PS51902"/>
    </source>
</evidence>
<dbReference type="InterPro" id="IPR059188">
    <property type="entry name" value="Znf_CLPX-like"/>
</dbReference>
<feature type="binding site" evidence="6 7">
    <location>
        <position position="12"/>
    </location>
    <ligand>
        <name>Zn(2+)</name>
        <dbReference type="ChEBI" id="CHEBI:29105"/>
    </ligand>
</feature>
<dbReference type="Pfam" id="PF10431">
    <property type="entry name" value="ClpB_D2-small"/>
    <property type="match status" value="1"/>
</dbReference>
<feature type="region of interest" description="Disordered" evidence="8">
    <location>
        <begin position="301"/>
        <end position="323"/>
    </location>
</feature>
<dbReference type="SMART" id="SM01086">
    <property type="entry name" value="ClpB_D2-small"/>
    <property type="match status" value="1"/>
</dbReference>
<comment type="subunit">
    <text evidence="6">Component of the ClpX-ClpP complex. Forms a hexameric ring that, in the presence of ATP, binds to fourteen ClpP subunits assembled into a disk-like structure with a central cavity, resembling the structure of eukaryotic proteasomes.</text>
</comment>
<comment type="similarity">
    <text evidence="6 7">Belongs to the ClpX chaperone family.</text>
</comment>
<dbReference type="GO" id="GO:0008233">
    <property type="term" value="F:peptidase activity"/>
    <property type="evidence" value="ECO:0007669"/>
    <property type="project" value="UniProtKB-KW"/>
</dbReference>
<keyword evidence="4 6" id="KW-0067">ATP-binding</keyword>
<evidence type="ECO:0000256" key="2">
    <source>
        <dbReference type="ARBA" id="ARBA00022741"/>
    </source>
</evidence>